<evidence type="ECO:0000313" key="1">
    <source>
        <dbReference type="EMBL" id="MDR6941629.1"/>
    </source>
</evidence>
<comment type="caution">
    <text evidence="1">The sequence shown here is derived from an EMBL/GenBank/DDBJ whole genome shotgun (WGS) entry which is preliminary data.</text>
</comment>
<accession>A0ABU1T8K1</accession>
<gene>
    <name evidence="1" type="ORF">J2W55_001471</name>
</gene>
<evidence type="ECO:0000313" key="2">
    <source>
        <dbReference type="Proteomes" id="UP001247620"/>
    </source>
</evidence>
<reference evidence="1 2" key="1">
    <citation type="submission" date="2023-07" db="EMBL/GenBank/DDBJ databases">
        <title>Sorghum-associated microbial communities from plants grown in Nebraska, USA.</title>
        <authorList>
            <person name="Schachtman D."/>
        </authorList>
    </citation>
    <scope>NUCLEOTIDE SEQUENCE [LARGE SCALE GENOMIC DNA]</scope>
    <source>
        <strain evidence="1 2">3262</strain>
    </source>
</reference>
<organism evidence="1 2">
    <name type="scientific">Mucilaginibacter pocheonensis</name>
    <dbReference type="NCBI Taxonomy" id="398050"/>
    <lineage>
        <taxon>Bacteria</taxon>
        <taxon>Pseudomonadati</taxon>
        <taxon>Bacteroidota</taxon>
        <taxon>Sphingobacteriia</taxon>
        <taxon>Sphingobacteriales</taxon>
        <taxon>Sphingobacteriaceae</taxon>
        <taxon>Mucilaginibacter</taxon>
    </lineage>
</organism>
<proteinExistence type="predicted"/>
<dbReference type="Proteomes" id="UP001247620">
    <property type="component" value="Unassembled WGS sequence"/>
</dbReference>
<keyword evidence="2" id="KW-1185">Reference proteome</keyword>
<name>A0ABU1T8K1_9SPHI</name>
<protein>
    <submittedName>
        <fullName evidence="1">Uncharacterized protein</fullName>
    </submittedName>
</protein>
<sequence length="77" mass="8575">MLITRGRLIDQPKISDIFCIAKGGLLKPGRKTLPNPVGFKAKNLPRGGGDSEGQYLAAMTACKKFLRFRPKRIYKLN</sequence>
<dbReference type="EMBL" id="JAVDUU010000002">
    <property type="protein sequence ID" value="MDR6941629.1"/>
    <property type="molecule type" value="Genomic_DNA"/>
</dbReference>